<dbReference type="InterPro" id="IPR036249">
    <property type="entry name" value="Thioredoxin-like_sf"/>
</dbReference>
<dbReference type="SUPFAM" id="SSF52833">
    <property type="entry name" value="Thioredoxin-like"/>
    <property type="match status" value="1"/>
</dbReference>
<dbReference type="AlphaFoldDB" id="A0A2W2DKB0"/>
<organism evidence="2 3">
    <name type="scientific">Micromonospora craterilacus</name>
    <dbReference type="NCBI Taxonomy" id="1655439"/>
    <lineage>
        <taxon>Bacteria</taxon>
        <taxon>Bacillati</taxon>
        <taxon>Actinomycetota</taxon>
        <taxon>Actinomycetes</taxon>
        <taxon>Micromonosporales</taxon>
        <taxon>Micromonosporaceae</taxon>
        <taxon>Micromonospora</taxon>
    </lineage>
</organism>
<dbReference type="CDD" id="cd03024">
    <property type="entry name" value="DsbA_FrnE"/>
    <property type="match status" value="1"/>
</dbReference>
<keyword evidence="3" id="KW-1185">Reference proteome</keyword>
<dbReference type="RefSeq" id="WP_111217581.1">
    <property type="nucleotide sequence ID" value="NZ_POTY01000210.1"/>
</dbReference>
<dbReference type="Gene3D" id="3.40.30.10">
    <property type="entry name" value="Glutaredoxin"/>
    <property type="match status" value="1"/>
</dbReference>
<dbReference type="EMBL" id="POTY01000210">
    <property type="protein sequence ID" value="PZG12362.1"/>
    <property type="molecule type" value="Genomic_DNA"/>
</dbReference>
<evidence type="ECO:0000313" key="3">
    <source>
        <dbReference type="Proteomes" id="UP000248924"/>
    </source>
</evidence>
<dbReference type="OrthoDB" id="9799122at2"/>
<feature type="domain" description="DSBA-like thioredoxin" evidence="1">
    <location>
        <begin position="2"/>
        <end position="200"/>
    </location>
</feature>
<evidence type="ECO:0000313" key="2">
    <source>
        <dbReference type="EMBL" id="PZG12362.1"/>
    </source>
</evidence>
<evidence type="ECO:0000259" key="1">
    <source>
        <dbReference type="Pfam" id="PF01323"/>
    </source>
</evidence>
<reference evidence="2 3" key="1">
    <citation type="submission" date="2018-01" db="EMBL/GenBank/DDBJ databases">
        <title>Draft genome sequence of Jishengella sp. NA12.</title>
        <authorList>
            <person name="Sahin N."/>
            <person name="Ay H."/>
            <person name="Saygin H."/>
        </authorList>
    </citation>
    <scope>NUCLEOTIDE SEQUENCE [LARGE SCALE GENOMIC DNA]</scope>
    <source>
        <strain evidence="2 3">NA12</strain>
    </source>
</reference>
<dbReference type="PANTHER" id="PTHR13887:SF41">
    <property type="entry name" value="THIOREDOXIN SUPERFAMILY PROTEIN"/>
    <property type="match status" value="1"/>
</dbReference>
<gene>
    <name evidence="2" type="ORF">C1I95_26000</name>
</gene>
<dbReference type="InterPro" id="IPR001853">
    <property type="entry name" value="DSBA-like_thioredoxin_dom"/>
</dbReference>
<dbReference type="Proteomes" id="UP000248924">
    <property type="component" value="Unassembled WGS sequence"/>
</dbReference>
<name>A0A2W2DKB0_9ACTN</name>
<dbReference type="PANTHER" id="PTHR13887">
    <property type="entry name" value="GLUTATHIONE S-TRANSFERASE KAPPA"/>
    <property type="match status" value="1"/>
</dbReference>
<proteinExistence type="predicted"/>
<protein>
    <submittedName>
        <fullName evidence="2">Disulfide bond formation protein DsbA</fullName>
    </submittedName>
</protein>
<comment type="caution">
    <text evidence="2">The sequence shown here is derived from an EMBL/GenBank/DDBJ whole genome shotgun (WGS) entry which is preliminary data.</text>
</comment>
<sequence>MEIDIYADVVCPWCWIGRRRLEQALASYDGKVIVRHRPFQLDPSPVTEPVPLLDALAAKFGGPERAQQMAAQVTEVGASVGLDLHFERAIAANTFDAHRLINWAGERGRADETVNALHRAHFSDGVDIGSRDALSAVAAGVGLDGDEARRFLDSDEGVAELTAELAAARQLGVTSVPTFVLAGKYAVSGAQEPATLLAALAEVDRRESTGD</sequence>
<dbReference type="GO" id="GO:0016491">
    <property type="term" value="F:oxidoreductase activity"/>
    <property type="evidence" value="ECO:0007669"/>
    <property type="project" value="InterPro"/>
</dbReference>
<accession>A0A2W2DKB0</accession>
<dbReference type="Pfam" id="PF01323">
    <property type="entry name" value="DSBA"/>
    <property type="match status" value="1"/>
</dbReference>